<proteinExistence type="predicted"/>
<organism evidence="1 2">
    <name type="scientific">Irpex rosettiformis</name>
    <dbReference type="NCBI Taxonomy" id="378272"/>
    <lineage>
        <taxon>Eukaryota</taxon>
        <taxon>Fungi</taxon>
        <taxon>Dikarya</taxon>
        <taxon>Basidiomycota</taxon>
        <taxon>Agaricomycotina</taxon>
        <taxon>Agaricomycetes</taxon>
        <taxon>Polyporales</taxon>
        <taxon>Irpicaceae</taxon>
        <taxon>Irpex</taxon>
    </lineage>
</organism>
<gene>
    <name evidence="1" type="ORF">BDY19DRAFT_756193</name>
</gene>
<evidence type="ECO:0000313" key="2">
    <source>
        <dbReference type="Proteomes" id="UP001055072"/>
    </source>
</evidence>
<comment type="caution">
    <text evidence="1">The sequence shown here is derived from an EMBL/GenBank/DDBJ whole genome shotgun (WGS) entry which is preliminary data.</text>
</comment>
<keyword evidence="2" id="KW-1185">Reference proteome</keyword>
<dbReference type="Proteomes" id="UP001055072">
    <property type="component" value="Unassembled WGS sequence"/>
</dbReference>
<sequence>MTLPQLYYHRLFIPFLTYLEHDRIHGEGSRSRLRAVTHPLAAYTPRVSPSHRPTQLSSAIYFQQARIALKRATPHLVIHLNTNLAQTPRITRSSCVYLLRLMLSLMPVDVERIRTEYAQKFNPEPSTDAHERPFRDRTTVATTDDIRYFGYHKLTCQYPGHLQKYKQSDPRTSMTYCRCMCAVRLWCIGTRW</sequence>
<protein>
    <submittedName>
        <fullName evidence="1">Uncharacterized protein</fullName>
    </submittedName>
</protein>
<accession>A0ACB8U7B8</accession>
<reference evidence="1" key="1">
    <citation type="journal article" date="2021" name="Environ. Microbiol.">
        <title>Gene family expansions and transcriptome signatures uncover fungal adaptations to wood decay.</title>
        <authorList>
            <person name="Hage H."/>
            <person name="Miyauchi S."/>
            <person name="Viragh M."/>
            <person name="Drula E."/>
            <person name="Min B."/>
            <person name="Chaduli D."/>
            <person name="Navarro D."/>
            <person name="Favel A."/>
            <person name="Norest M."/>
            <person name="Lesage-Meessen L."/>
            <person name="Balint B."/>
            <person name="Merenyi Z."/>
            <person name="de Eugenio L."/>
            <person name="Morin E."/>
            <person name="Martinez A.T."/>
            <person name="Baldrian P."/>
            <person name="Stursova M."/>
            <person name="Martinez M.J."/>
            <person name="Novotny C."/>
            <person name="Magnuson J.K."/>
            <person name="Spatafora J.W."/>
            <person name="Maurice S."/>
            <person name="Pangilinan J."/>
            <person name="Andreopoulos W."/>
            <person name="LaButti K."/>
            <person name="Hundley H."/>
            <person name="Na H."/>
            <person name="Kuo A."/>
            <person name="Barry K."/>
            <person name="Lipzen A."/>
            <person name="Henrissat B."/>
            <person name="Riley R."/>
            <person name="Ahrendt S."/>
            <person name="Nagy L.G."/>
            <person name="Grigoriev I.V."/>
            <person name="Martin F."/>
            <person name="Rosso M.N."/>
        </authorList>
    </citation>
    <scope>NUCLEOTIDE SEQUENCE</scope>
    <source>
        <strain evidence="1">CBS 384.51</strain>
    </source>
</reference>
<name>A0ACB8U7B8_9APHY</name>
<dbReference type="EMBL" id="MU274908">
    <property type="protein sequence ID" value="KAI0090158.1"/>
    <property type="molecule type" value="Genomic_DNA"/>
</dbReference>
<evidence type="ECO:0000313" key="1">
    <source>
        <dbReference type="EMBL" id="KAI0090158.1"/>
    </source>
</evidence>